<evidence type="ECO:0000256" key="7">
    <source>
        <dbReference type="ARBA" id="ARBA00047851"/>
    </source>
</evidence>
<evidence type="ECO:0000313" key="14">
    <source>
        <dbReference type="Proteomes" id="UP000562464"/>
    </source>
</evidence>
<gene>
    <name evidence="9" type="primary">thiE</name>
    <name evidence="13" type="ORF">HNQ37_001667</name>
</gene>
<keyword evidence="3 9" id="KW-0479">Metal-binding</keyword>
<keyword evidence="2 9" id="KW-0808">Transferase</keyword>
<dbReference type="Pfam" id="PF02581">
    <property type="entry name" value="TMP-TENI"/>
    <property type="match status" value="1"/>
</dbReference>
<dbReference type="InterPro" id="IPR013785">
    <property type="entry name" value="Aldolase_TIM"/>
</dbReference>
<keyword evidence="4 9" id="KW-0460">Magnesium</keyword>
<dbReference type="InterPro" id="IPR034291">
    <property type="entry name" value="TMP_synthase"/>
</dbReference>
<comment type="catalytic activity">
    <reaction evidence="6 9 10">
        <text>4-methyl-5-(2-phosphooxyethyl)-thiazole + 4-amino-2-methyl-5-(diphosphooxymethyl)pyrimidine + H(+) = thiamine phosphate + diphosphate</text>
        <dbReference type="Rhea" id="RHEA:22328"/>
        <dbReference type="ChEBI" id="CHEBI:15378"/>
        <dbReference type="ChEBI" id="CHEBI:33019"/>
        <dbReference type="ChEBI" id="CHEBI:37575"/>
        <dbReference type="ChEBI" id="CHEBI:57841"/>
        <dbReference type="ChEBI" id="CHEBI:58296"/>
        <dbReference type="EC" id="2.5.1.3"/>
    </reaction>
</comment>
<protein>
    <recommendedName>
        <fullName evidence="9">Thiamine-phosphate synthase</fullName>
        <shortName evidence="9">TP synthase</shortName>
        <shortName evidence="9">TPS</shortName>
        <ecNumber evidence="9">2.5.1.3</ecNumber>
    </recommendedName>
    <alternativeName>
        <fullName evidence="9">Thiamine-phosphate pyrophosphorylase</fullName>
        <shortName evidence="9">TMP pyrophosphorylase</shortName>
        <shortName evidence="9">TMP-PPase</shortName>
    </alternativeName>
</protein>
<feature type="domain" description="Thiamine phosphate synthase/TenI" evidence="12">
    <location>
        <begin position="9"/>
        <end position="193"/>
    </location>
</feature>
<feature type="binding site" evidence="9">
    <location>
        <begin position="41"/>
        <end position="45"/>
    </location>
    <ligand>
        <name>4-amino-2-methyl-5-(diphosphooxymethyl)pyrimidine</name>
        <dbReference type="ChEBI" id="CHEBI:57841"/>
    </ligand>
</feature>
<feature type="binding site" evidence="9">
    <location>
        <position position="96"/>
    </location>
    <ligand>
        <name>Mg(2+)</name>
        <dbReference type="ChEBI" id="CHEBI:18420"/>
    </ligand>
</feature>
<evidence type="ECO:0000259" key="12">
    <source>
        <dbReference type="Pfam" id="PF02581"/>
    </source>
</evidence>
<dbReference type="RefSeq" id="WP_183541162.1">
    <property type="nucleotide sequence ID" value="NZ_JACHHV010000047.1"/>
</dbReference>
<dbReference type="Proteomes" id="UP000562464">
    <property type="component" value="Unassembled WGS sequence"/>
</dbReference>
<comment type="pathway">
    <text evidence="1 9 11">Cofactor biosynthesis; thiamine diphosphate biosynthesis; thiamine phosphate from 4-amino-2-methyl-5-diphosphomethylpyrimidine and 4-methyl-5-(2-phosphoethyl)-thiazole: step 1/1.</text>
</comment>
<keyword evidence="14" id="KW-1185">Reference proteome</keyword>
<dbReference type="FunFam" id="3.20.20.70:FF:000096">
    <property type="entry name" value="Thiamine-phosphate synthase"/>
    <property type="match status" value="1"/>
</dbReference>
<evidence type="ECO:0000256" key="3">
    <source>
        <dbReference type="ARBA" id="ARBA00022723"/>
    </source>
</evidence>
<dbReference type="HAMAP" id="MF_00097">
    <property type="entry name" value="TMP_synthase"/>
    <property type="match status" value="1"/>
</dbReference>
<dbReference type="EMBL" id="JACHHV010000047">
    <property type="protein sequence ID" value="MBB5888754.1"/>
    <property type="molecule type" value="Genomic_DNA"/>
</dbReference>
<dbReference type="InterPro" id="IPR022998">
    <property type="entry name" value="ThiamineP_synth_TenI"/>
</dbReference>
<dbReference type="GO" id="GO:0009228">
    <property type="term" value="P:thiamine biosynthetic process"/>
    <property type="evidence" value="ECO:0007669"/>
    <property type="project" value="UniProtKB-KW"/>
</dbReference>
<dbReference type="PANTHER" id="PTHR20857:SF15">
    <property type="entry name" value="THIAMINE-PHOSPHATE SYNTHASE"/>
    <property type="match status" value="1"/>
</dbReference>
<sequence>MNKEILRAYFIAGPQDFPGETIDEAKLKISRIIQSGVTAFQFRDKGTVYQNDYQRIKLAQDLREIAQQAKVTFIMNDAVQLSILTQADGLHIGQDDEQLYKAREMVGNEMIIGLSVRNEQELLLAQDSIADYLGIGPIYPTQSKSDASESIGLVKLSNMLNKNNLPIVGIGGIDLAKIPELSKTAIDGVAIISLLTKAKQPNEVVNVILKHFLLE</sequence>
<feature type="binding site" evidence="9">
    <location>
        <position position="172"/>
    </location>
    <ligand>
        <name>2-[(2R,5Z)-2-carboxy-4-methylthiazol-5(2H)-ylidene]ethyl phosphate</name>
        <dbReference type="ChEBI" id="CHEBI:62899"/>
    </ligand>
</feature>
<comment type="similarity">
    <text evidence="9 10">Belongs to the thiamine-phosphate synthase family.</text>
</comment>
<evidence type="ECO:0000256" key="8">
    <source>
        <dbReference type="ARBA" id="ARBA00047883"/>
    </source>
</evidence>
<feature type="binding site" evidence="9">
    <location>
        <position position="76"/>
    </location>
    <ligand>
        <name>4-amino-2-methyl-5-(diphosphooxymethyl)pyrimidine</name>
        <dbReference type="ChEBI" id="CHEBI:57841"/>
    </ligand>
</feature>
<evidence type="ECO:0000256" key="6">
    <source>
        <dbReference type="ARBA" id="ARBA00047334"/>
    </source>
</evidence>
<evidence type="ECO:0000256" key="5">
    <source>
        <dbReference type="ARBA" id="ARBA00022977"/>
    </source>
</evidence>
<evidence type="ECO:0000256" key="1">
    <source>
        <dbReference type="ARBA" id="ARBA00005165"/>
    </source>
</evidence>
<dbReference type="GO" id="GO:0009229">
    <property type="term" value="P:thiamine diphosphate biosynthetic process"/>
    <property type="evidence" value="ECO:0007669"/>
    <property type="project" value="UniProtKB-UniRule"/>
</dbReference>
<organism evidence="13 14">
    <name type="scientific">Lactovum miscens</name>
    <dbReference type="NCBI Taxonomy" id="190387"/>
    <lineage>
        <taxon>Bacteria</taxon>
        <taxon>Bacillati</taxon>
        <taxon>Bacillota</taxon>
        <taxon>Bacilli</taxon>
        <taxon>Lactobacillales</taxon>
        <taxon>Streptococcaceae</taxon>
        <taxon>Lactovum</taxon>
    </lineage>
</organism>
<evidence type="ECO:0000313" key="13">
    <source>
        <dbReference type="EMBL" id="MBB5888754.1"/>
    </source>
</evidence>
<dbReference type="Gene3D" id="3.20.20.70">
    <property type="entry name" value="Aldolase class I"/>
    <property type="match status" value="1"/>
</dbReference>
<dbReference type="SUPFAM" id="SSF51391">
    <property type="entry name" value="Thiamin phosphate synthase"/>
    <property type="match status" value="1"/>
</dbReference>
<name>A0A841C8T4_9LACT</name>
<comment type="cofactor">
    <cofactor evidence="9">
        <name>Mg(2+)</name>
        <dbReference type="ChEBI" id="CHEBI:18420"/>
    </cofactor>
    <text evidence="9">Binds 1 Mg(2+) ion per subunit.</text>
</comment>
<dbReference type="AlphaFoldDB" id="A0A841C8T4"/>
<feature type="binding site" evidence="9">
    <location>
        <position position="77"/>
    </location>
    <ligand>
        <name>Mg(2+)</name>
        <dbReference type="ChEBI" id="CHEBI:18420"/>
    </ligand>
</feature>
<comment type="caution">
    <text evidence="13">The sequence shown here is derived from an EMBL/GenBank/DDBJ whole genome shotgun (WGS) entry which is preliminary data.</text>
</comment>
<evidence type="ECO:0000256" key="10">
    <source>
        <dbReference type="RuleBase" id="RU003826"/>
    </source>
</evidence>
<keyword evidence="5 9" id="KW-0784">Thiamine biosynthesis</keyword>
<dbReference type="EC" id="2.5.1.3" evidence="9"/>
<dbReference type="GO" id="GO:0004789">
    <property type="term" value="F:thiamine-phosphate diphosphorylase activity"/>
    <property type="evidence" value="ECO:0007669"/>
    <property type="project" value="UniProtKB-UniRule"/>
</dbReference>
<comment type="catalytic activity">
    <reaction evidence="7 9 10">
        <text>2-(2-carboxy-4-methylthiazol-5-yl)ethyl phosphate + 4-amino-2-methyl-5-(diphosphooxymethyl)pyrimidine + 2 H(+) = thiamine phosphate + CO2 + diphosphate</text>
        <dbReference type="Rhea" id="RHEA:47848"/>
        <dbReference type="ChEBI" id="CHEBI:15378"/>
        <dbReference type="ChEBI" id="CHEBI:16526"/>
        <dbReference type="ChEBI" id="CHEBI:33019"/>
        <dbReference type="ChEBI" id="CHEBI:37575"/>
        <dbReference type="ChEBI" id="CHEBI:57841"/>
        <dbReference type="ChEBI" id="CHEBI:62890"/>
        <dbReference type="EC" id="2.5.1.3"/>
    </reaction>
</comment>
<evidence type="ECO:0000256" key="4">
    <source>
        <dbReference type="ARBA" id="ARBA00022842"/>
    </source>
</evidence>
<feature type="binding site" evidence="9">
    <location>
        <begin position="141"/>
        <end position="143"/>
    </location>
    <ligand>
        <name>2-[(2R,5Z)-2-carboxy-4-methylthiazol-5(2H)-ylidene]ethyl phosphate</name>
        <dbReference type="ChEBI" id="CHEBI:62899"/>
    </ligand>
</feature>
<dbReference type="CDD" id="cd00564">
    <property type="entry name" value="TMP_TenI"/>
    <property type="match status" value="1"/>
</dbReference>
<reference evidence="13 14" key="1">
    <citation type="submission" date="2020-08" db="EMBL/GenBank/DDBJ databases">
        <title>Genomic Encyclopedia of Type Strains, Phase IV (KMG-IV): sequencing the most valuable type-strain genomes for metagenomic binning, comparative biology and taxonomic classification.</title>
        <authorList>
            <person name="Goeker M."/>
        </authorList>
    </citation>
    <scope>NUCLEOTIDE SEQUENCE [LARGE SCALE GENOMIC DNA]</scope>
    <source>
        <strain evidence="13 14">DSM 14925</strain>
    </source>
</reference>
<proteinExistence type="inferred from homology"/>
<feature type="binding site" evidence="9">
    <location>
        <position position="115"/>
    </location>
    <ligand>
        <name>4-amino-2-methyl-5-(diphosphooxymethyl)pyrimidine</name>
        <dbReference type="ChEBI" id="CHEBI:57841"/>
    </ligand>
</feature>
<comment type="function">
    <text evidence="9">Condenses 4-methyl-5-(beta-hydroxyethyl)thiazole monophosphate (THZ-P) and 2-methyl-4-amino-5-hydroxymethyl pyrimidine pyrophosphate (HMP-PP) to form thiamine monophosphate (TMP).</text>
</comment>
<evidence type="ECO:0000256" key="11">
    <source>
        <dbReference type="RuleBase" id="RU004253"/>
    </source>
</evidence>
<dbReference type="GO" id="GO:0005737">
    <property type="term" value="C:cytoplasm"/>
    <property type="evidence" value="ECO:0007669"/>
    <property type="project" value="TreeGrafter"/>
</dbReference>
<dbReference type="InterPro" id="IPR036206">
    <property type="entry name" value="ThiamineP_synth_sf"/>
</dbReference>
<accession>A0A841C8T4</accession>
<comment type="catalytic activity">
    <reaction evidence="8 9 10">
        <text>2-[(2R,5Z)-2-carboxy-4-methylthiazol-5(2H)-ylidene]ethyl phosphate + 4-amino-2-methyl-5-(diphosphooxymethyl)pyrimidine + 2 H(+) = thiamine phosphate + CO2 + diphosphate</text>
        <dbReference type="Rhea" id="RHEA:47844"/>
        <dbReference type="ChEBI" id="CHEBI:15378"/>
        <dbReference type="ChEBI" id="CHEBI:16526"/>
        <dbReference type="ChEBI" id="CHEBI:33019"/>
        <dbReference type="ChEBI" id="CHEBI:37575"/>
        <dbReference type="ChEBI" id="CHEBI:57841"/>
        <dbReference type="ChEBI" id="CHEBI:62899"/>
        <dbReference type="EC" id="2.5.1.3"/>
    </reaction>
</comment>
<dbReference type="PANTHER" id="PTHR20857">
    <property type="entry name" value="THIAMINE-PHOSPHATE PYROPHOSPHORYLASE"/>
    <property type="match status" value="1"/>
</dbReference>
<dbReference type="GO" id="GO:0000287">
    <property type="term" value="F:magnesium ion binding"/>
    <property type="evidence" value="ECO:0007669"/>
    <property type="project" value="UniProtKB-UniRule"/>
</dbReference>
<feature type="binding site" evidence="9">
    <location>
        <position position="144"/>
    </location>
    <ligand>
        <name>4-amino-2-methyl-5-(diphosphooxymethyl)pyrimidine</name>
        <dbReference type="ChEBI" id="CHEBI:57841"/>
    </ligand>
</feature>
<dbReference type="UniPathway" id="UPA00060">
    <property type="reaction ID" value="UER00141"/>
</dbReference>
<evidence type="ECO:0000256" key="2">
    <source>
        <dbReference type="ARBA" id="ARBA00022679"/>
    </source>
</evidence>
<evidence type="ECO:0000256" key="9">
    <source>
        <dbReference type="HAMAP-Rule" id="MF_00097"/>
    </source>
</evidence>
<feature type="binding site" evidence="9">
    <location>
        <begin position="192"/>
        <end position="193"/>
    </location>
    <ligand>
        <name>2-[(2R,5Z)-2-carboxy-4-methylthiazol-5(2H)-ylidene]ethyl phosphate</name>
        <dbReference type="ChEBI" id="CHEBI:62899"/>
    </ligand>
</feature>
<dbReference type="NCBIfam" id="TIGR00693">
    <property type="entry name" value="thiE"/>
    <property type="match status" value="1"/>
</dbReference>